<evidence type="ECO:0000313" key="8">
    <source>
        <dbReference type="Proteomes" id="UP000620133"/>
    </source>
</evidence>
<dbReference type="InterPro" id="IPR015422">
    <property type="entry name" value="PyrdxlP-dep_Trfase_small"/>
</dbReference>
<dbReference type="Pfam" id="PF00155">
    <property type="entry name" value="Aminotran_1_2"/>
    <property type="match status" value="1"/>
</dbReference>
<comment type="similarity">
    <text evidence="5">Belongs to the class-II pyridoxal-phosphate-dependent aminotransferase family.</text>
</comment>
<dbReference type="SUPFAM" id="SSF53383">
    <property type="entry name" value="PLP-dependent transferases"/>
    <property type="match status" value="1"/>
</dbReference>
<keyword evidence="4 5" id="KW-0663">Pyridoxal phosphate</keyword>
<evidence type="ECO:0000256" key="1">
    <source>
        <dbReference type="ARBA" id="ARBA00001933"/>
    </source>
</evidence>
<organism evidence="7 8">
    <name type="scientific">Mariniplasma anaerobium</name>
    <dbReference type="NCBI Taxonomy" id="2735436"/>
    <lineage>
        <taxon>Bacteria</taxon>
        <taxon>Bacillati</taxon>
        <taxon>Mycoplasmatota</taxon>
        <taxon>Mollicutes</taxon>
        <taxon>Acholeplasmatales</taxon>
        <taxon>Acholeplasmataceae</taxon>
        <taxon>Mariniplasma</taxon>
    </lineage>
</organism>
<comment type="cofactor">
    <cofactor evidence="1 5">
        <name>pyridoxal 5'-phosphate</name>
        <dbReference type="ChEBI" id="CHEBI:597326"/>
    </cofactor>
</comment>
<dbReference type="AlphaFoldDB" id="A0A7U9XV82"/>
<evidence type="ECO:0000259" key="6">
    <source>
        <dbReference type="Pfam" id="PF00155"/>
    </source>
</evidence>
<evidence type="ECO:0000256" key="4">
    <source>
        <dbReference type="ARBA" id="ARBA00022898"/>
    </source>
</evidence>
<dbReference type="InterPro" id="IPR001917">
    <property type="entry name" value="Aminotrans_II_pyridoxalP_BS"/>
</dbReference>
<dbReference type="FunFam" id="3.40.640.10:FF:000006">
    <property type="entry name" value="5-aminolevulinate synthase, mitochondrial"/>
    <property type="match status" value="1"/>
</dbReference>
<dbReference type="GO" id="GO:0030170">
    <property type="term" value="F:pyridoxal phosphate binding"/>
    <property type="evidence" value="ECO:0007669"/>
    <property type="project" value="InterPro"/>
</dbReference>
<dbReference type="Proteomes" id="UP000620133">
    <property type="component" value="Chromosome"/>
</dbReference>
<dbReference type="GO" id="GO:0016740">
    <property type="term" value="F:transferase activity"/>
    <property type="evidence" value="ECO:0007669"/>
    <property type="project" value="UniProtKB-KW"/>
</dbReference>
<feature type="domain" description="Aminotransferase class I/classII large" evidence="6">
    <location>
        <begin position="42"/>
        <end position="383"/>
    </location>
</feature>
<evidence type="ECO:0000256" key="5">
    <source>
        <dbReference type="RuleBase" id="RU003693"/>
    </source>
</evidence>
<dbReference type="RefSeq" id="WP_176239672.1">
    <property type="nucleotide sequence ID" value="NZ_AP024412.1"/>
</dbReference>
<reference evidence="7" key="1">
    <citation type="submission" date="2021-01" db="EMBL/GenBank/DDBJ databases">
        <title>Draft genome sequence of Acholeplasmataceae bacterium strain Mahy22.</title>
        <authorList>
            <person name="Watanabe M."/>
            <person name="Kojima H."/>
            <person name="Fukui M."/>
        </authorList>
    </citation>
    <scope>NUCLEOTIDE SEQUENCE</scope>
    <source>
        <strain evidence="7">Mahy22</strain>
    </source>
</reference>
<dbReference type="CDD" id="cd06454">
    <property type="entry name" value="KBL_like"/>
    <property type="match status" value="1"/>
</dbReference>
<protein>
    <submittedName>
        <fullName evidence="7">8-amino-7-oxononanoate synthase</fullName>
    </submittedName>
</protein>
<dbReference type="InterPro" id="IPR015421">
    <property type="entry name" value="PyrdxlP-dep_Trfase_major"/>
</dbReference>
<sequence>MDLFKKCFSYDAVKNAKRDGYYPYFHVLNSKQDTIVEMEGKKMIMIGSNNYLGLASHPEVIKAAVDATNEYGTGVSGSRFLNGTLDLHIQFEKELSEFLHKEDATIFSTGFQSNLGIISAIAGRNDIIFSDKENHASIYDGTRLSYAEVVRFNHSDMEDLELKLSKADPNKGKLILTDGVFSMSGDICDLPEIVRLAKKYEARVMVDDAHGLGVMGKHGRGTAEHFGLEDEVDIIMGTFSKSLASLGGYVAASHDVVDYIRHNSRPYIFSAAIPASNAAAALQALRILKREPERVQALRDIANYMRAGLKKRGLELRPSETPIIPIYTYMPLRTMVACNQLFEHGVYVNPVVPPATTVGECLIRTSYTATHTKEQMDEAIDKIVEVLKGLEDLNE</sequence>
<keyword evidence="8" id="KW-1185">Reference proteome</keyword>
<proteinExistence type="inferred from homology"/>
<dbReference type="Gene3D" id="3.90.1150.10">
    <property type="entry name" value="Aspartate Aminotransferase, domain 1"/>
    <property type="match status" value="1"/>
</dbReference>
<name>A0A7U9XV82_9MOLU</name>
<dbReference type="Gene3D" id="3.40.640.10">
    <property type="entry name" value="Type I PLP-dependent aspartate aminotransferase-like (Major domain)"/>
    <property type="match status" value="1"/>
</dbReference>
<dbReference type="InterPro" id="IPR004839">
    <property type="entry name" value="Aminotransferase_I/II_large"/>
</dbReference>
<dbReference type="PANTHER" id="PTHR13693">
    <property type="entry name" value="CLASS II AMINOTRANSFERASE/8-AMINO-7-OXONONANOATE SYNTHASE"/>
    <property type="match status" value="1"/>
</dbReference>
<gene>
    <name evidence="7" type="ORF">MPAN_003050</name>
</gene>
<dbReference type="InterPro" id="IPR050087">
    <property type="entry name" value="AON_synthase_class-II"/>
</dbReference>
<keyword evidence="3" id="KW-0808">Transferase</keyword>
<dbReference type="KEGG" id="manr:MPAN_003050"/>
<accession>A0A7U9XV82</accession>
<evidence type="ECO:0000256" key="3">
    <source>
        <dbReference type="ARBA" id="ARBA00022679"/>
    </source>
</evidence>
<dbReference type="InterPro" id="IPR015424">
    <property type="entry name" value="PyrdxlP-dep_Trfase"/>
</dbReference>
<comment type="subunit">
    <text evidence="2">Homodimer.</text>
</comment>
<dbReference type="PANTHER" id="PTHR13693:SF3">
    <property type="entry name" value="LD36009P"/>
    <property type="match status" value="1"/>
</dbReference>
<evidence type="ECO:0000256" key="2">
    <source>
        <dbReference type="ARBA" id="ARBA00011738"/>
    </source>
</evidence>
<dbReference type="EMBL" id="AP024412">
    <property type="protein sequence ID" value="BCR35412.1"/>
    <property type="molecule type" value="Genomic_DNA"/>
</dbReference>
<evidence type="ECO:0000313" key="7">
    <source>
        <dbReference type="EMBL" id="BCR35412.1"/>
    </source>
</evidence>
<dbReference type="PROSITE" id="PS00599">
    <property type="entry name" value="AA_TRANSFER_CLASS_2"/>
    <property type="match status" value="1"/>
</dbReference>